<evidence type="ECO:0000313" key="9">
    <source>
        <dbReference type="EMBL" id="QCL97925.1"/>
    </source>
</evidence>
<feature type="transmembrane region" description="Helical" evidence="7">
    <location>
        <begin position="264"/>
        <end position="285"/>
    </location>
</feature>
<accession>A0A4D7YNA6</accession>
<feature type="transmembrane region" description="Helical" evidence="7">
    <location>
        <begin position="135"/>
        <end position="155"/>
    </location>
</feature>
<dbReference type="PROSITE" id="PS50928">
    <property type="entry name" value="ABC_TM1"/>
    <property type="match status" value="1"/>
</dbReference>
<dbReference type="CDD" id="cd06261">
    <property type="entry name" value="TM_PBP2"/>
    <property type="match status" value="1"/>
</dbReference>
<dbReference type="InterPro" id="IPR050366">
    <property type="entry name" value="BP-dependent_transpt_permease"/>
</dbReference>
<reference evidence="9 10" key="1">
    <citation type="submission" date="2019-04" db="EMBL/GenBank/DDBJ databases">
        <title>Complete genome sequence of Agrobacterium tumefaciens CFBP7129.</title>
        <authorList>
            <person name="Haryono M."/>
            <person name="Lin Y.-C."/>
            <person name="Lai E.-M."/>
            <person name="Kuo C.-H."/>
        </authorList>
    </citation>
    <scope>NUCLEOTIDE SEQUENCE [LARGE SCALE GENOMIC DNA]</scope>
    <source>
        <strain evidence="9 10">CFBP7129</strain>
        <plasmid evidence="10">patcfbp7129a</plasmid>
    </source>
</reference>
<keyword evidence="3" id="KW-1003">Cell membrane</keyword>
<dbReference type="PANTHER" id="PTHR43386">
    <property type="entry name" value="OLIGOPEPTIDE TRANSPORT SYSTEM PERMEASE PROTEIN APPC"/>
    <property type="match status" value="1"/>
</dbReference>
<keyword evidence="9" id="KW-0614">Plasmid</keyword>
<comment type="similarity">
    <text evidence="7">Belongs to the binding-protein-dependent transport system permease family.</text>
</comment>
<comment type="subcellular location">
    <subcellularLocation>
        <location evidence="1 7">Cell membrane</location>
        <topology evidence="1 7">Multi-pass membrane protein</topology>
    </subcellularLocation>
</comment>
<sequence length="299" mass="31960">MKPLILRALGARTDKSDRRPLLFASGRISTIILCIFVLAALAAPLIASQNPYDPLQIFGWEASSPPGTVGSGGYIYFLGTDGLGRDIFSTILYGLRISLIVSLASSAIAALIGLTAGVSAAYFGRWVDVTIMRLVDLQLSLPTILVALIAIVTLGPGVDRIILALVIAQWAAYARLVRGVALSETQKPYMDAARLMRLPARRVIFRHLLPNSIAPAVSLVPIEVGHAVALEATLSFLGLGVPLDKPSLGSAVANGFQYLLTGQYWISLFPGLALFCLIAAINFTGEGIRLRLDPRSKPR</sequence>
<geneLocation type="plasmid" evidence="10">
    <name>patcfbp7129a</name>
</geneLocation>
<protein>
    <submittedName>
        <fullName evidence="9">ABC transporter permease</fullName>
    </submittedName>
</protein>
<keyword evidence="5 7" id="KW-1133">Transmembrane helix</keyword>
<dbReference type="GO" id="GO:0005886">
    <property type="term" value="C:plasma membrane"/>
    <property type="evidence" value="ECO:0007669"/>
    <property type="project" value="UniProtKB-SubCell"/>
</dbReference>
<feature type="domain" description="ABC transmembrane type-1" evidence="8">
    <location>
        <begin position="95"/>
        <end position="285"/>
    </location>
</feature>
<evidence type="ECO:0000256" key="1">
    <source>
        <dbReference type="ARBA" id="ARBA00004651"/>
    </source>
</evidence>
<feature type="transmembrane region" description="Helical" evidence="7">
    <location>
        <begin position="203"/>
        <end position="222"/>
    </location>
</feature>
<evidence type="ECO:0000256" key="2">
    <source>
        <dbReference type="ARBA" id="ARBA00022448"/>
    </source>
</evidence>
<dbReference type="PANTHER" id="PTHR43386:SF26">
    <property type="entry name" value="ABC TRANSPORTER PERMEASE PROTEIN"/>
    <property type="match status" value="1"/>
</dbReference>
<keyword evidence="4 7" id="KW-0812">Transmembrane</keyword>
<keyword evidence="6 7" id="KW-0472">Membrane</keyword>
<evidence type="ECO:0000256" key="5">
    <source>
        <dbReference type="ARBA" id="ARBA00022989"/>
    </source>
</evidence>
<evidence type="ECO:0000256" key="7">
    <source>
        <dbReference type="RuleBase" id="RU363032"/>
    </source>
</evidence>
<evidence type="ECO:0000259" key="8">
    <source>
        <dbReference type="PROSITE" id="PS50928"/>
    </source>
</evidence>
<dbReference type="Gene3D" id="1.10.3720.10">
    <property type="entry name" value="MetI-like"/>
    <property type="match status" value="1"/>
</dbReference>
<dbReference type="GO" id="GO:0055085">
    <property type="term" value="P:transmembrane transport"/>
    <property type="evidence" value="ECO:0007669"/>
    <property type="project" value="InterPro"/>
</dbReference>
<dbReference type="Proteomes" id="UP000298649">
    <property type="component" value="Plasmid pAtCFBP7129a"/>
</dbReference>
<dbReference type="EMBL" id="CP039924">
    <property type="protein sequence ID" value="QCL97925.1"/>
    <property type="molecule type" value="Genomic_DNA"/>
</dbReference>
<dbReference type="Pfam" id="PF00528">
    <property type="entry name" value="BPD_transp_1"/>
    <property type="match status" value="1"/>
</dbReference>
<feature type="transmembrane region" description="Helical" evidence="7">
    <location>
        <begin position="97"/>
        <end position="123"/>
    </location>
</feature>
<feature type="transmembrane region" description="Helical" evidence="7">
    <location>
        <begin position="21"/>
        <end position="46"/>
    </location>
</feature>
<evidence type="ECO:0000256" key="4">
    <source>
        <dbReference type="ARBA" id="ARBA00022692"/>
    </source>
</evidence>
<evidence type="ECO:0000256" key="6">
    <source>
        <dbReference type="ARBA" id="ARBA00023136"/>
    </source>
</evidence>
<dbReference type="RefSeq" id="WP_137006262.1">
    <property type="nucleotide sequence ID" value="NZ_CP039924.1"/>
</dbReference>
<proteinExistence type="inferred from homology"/>
<keyword evidence="2 7" id="KW-0813">Transport</keyword>
<dbReference type="InterPro" id="IPR035906">
    <property type="entry name" value="MetI-like_sf"/>
</dbReference>
<dbReference type="AlphaFoldDB" id="A0A4D7YNA6"/>
<dbReference type="InterPro" id="IPR000515">
    <property type="entry name" value="MetI-like"/>
</dbReference>
<evidence type="ECO:0000256" key="3">
    <source>
        <dbReference type="ARBA" id="ARBA00022475"/>
    </source>
</evidence>
<organism evidence="9 10">
    <name type="scientific">Agrobacterium tumefaciens</name>
    <dbReference type="NCBI Taxonomy" id="358"/>
    <lineage>
        <taxon>Bacteria</taxon>
        <taxon>Pseudomonadati</taxon>
        <taxon>Pseudomonadota</taxon>
        <taxon>Alphaproteobacteria</taxon>
        <taxon>Hyphomicrobiales</taxon>
        <taxon>Rhizobiaceae</taxon>
        <taxon>Rhizobium/Agrobacterium group</taxon>
        <taxon>Agrobacterium</taxon>
        <taxon>Agrobacterium tumefaciens complex</taxon>
    </lineage>
</organism>
<feature type="transmembrane region" description="Helical" evidence="7">
    <location>
        <begin position="161"/>
        <end position="182"/>
    </location>
</feature>
<name>A0A4D7YNA6_AGRTU</name>
<dbReference type="SUPFAM" id="SSF161098">
    <property type="entry name" value="MetI-like"/>
    <property type="match status" value="1"/>
</dbReference>
<evidence type="ECO:0000313" key="10">
    <source>
        <dbReference type="Proteomes" id="UP000298649"/>
    </source>
</evidence>
<gene>
    <name evidence="9" type="ORF">CFBP7129_27545</name>
</gene>